<keyword evidence="3" id="KW-1185">Reference proteome</keyword>
<accession>M2MKB6</accession>
<dbReference type="EMBL" id="KB445554">
    <property type="protein sequence ID" value="EMC97136.1"/>
    <property type="molecule type" value="Genomic_DNA"/>
</dbReference>
<reference evidence="2 3" key="1">
    <citation type="journal article" date="2012" name="PLoS Pathog.">
        <title>Diverse lifestyles and strategies of plant pathogenesis encoded in the genomes of eighteen Dothideomycetes fungi.</title>
        <authorList>
            <person name="Ohm R.A."/>
            <person name="Feau N."/>
            <person name="Henrissat B."/>
            <person name="Schoch C.L."/>
            <person name="Horwitz B.A."/>
            <person name="Barry K.W."/>
            <person name="Condon B.J."/>
            <person name="Copeland A.C."/>
            <person name="Dhillon B."/>
            <person name="Glaser F."/>
            <person name="Hesse C.N."/>
            <person name="Kosti I."/>
            <person name="LaButti K."/>
            <person name="Lindquist E.A."/>
            <person name="Lucas S."/>
            <person name="Salamov A.A."/>
            <person name="Bradshaw R.E."/>
            <person name="Ciuffetti L."/>
            <person name="Hamelin R.C."/>
            <person name="Kema G.H.J."/>
            <person name="Lawrence C."/>
            <person name="Scott J.A."/>
            <person name="Spatafora J.W."/>
            <person name="Turgeon B.G."/>
            <person name="de Wit P.J.G.M."/>
            <person name="Zhong S."/>
            <person name="Goodwin S.B."/>
            <person name="Grigoriev I.V."/>
        </authorList>
    </citation>
    <scope>NUCLEOTIDE SEQUENCE [LARGE SCALE GENOMIC DNA]</scope>
    <source>
        <strain evidence="2 3">UAMH 10762</strain>
    </source>
</reference>
<protein>
    <submittedName>
        <fullName evidence="2">Uncharacterized protein</fullName>
    </submittedName>
</protein>
<evidence type="ECO:0000256" key="1">
    <source>
        <dbReference type="SAM" id="MobiDB-lite"/>
    </source>
</evidence>
<proteinExistence type="predicted"/>
<feature type="region of interest" description="Disordered" evidence="1">
    <location>
        <begin position="71"/>
        <end position="92"/>
    </location>
</feature>
<evidence type="ECO:0000313" key="3">
    <source>
        <dbReference type="Proteomes" id="UP000011761"/>
    </source>
</evidence>
<organism evidence="2 3">
    <name type="scientific">Baudoinia panamericana (strain UAMH 10762)</name>
    <name type="common">Angels' share fungus</name>
    <name type="synonym">Baudoinia compniacensis (strain UAMH 10762)</name>
    <dbReference type="NCBI Taxonomy" id="717646"/>
    <lineage>
        <taxon>Eukaryota</taxon>
        <taxon>Fungi</taxon>
        <taxon>Dikarya</taxon>
        <taxon>Ascomycota</taxon>
        <taxon>Pezizomycotina</taxon>
        <taxon>Dothideomycetes</taxon>
        <taxon>Dothideomycetidae</taxon>
        <taxon>Mycosphaerellales</taxon>
        <taxon>Teratosphaeriaceae</taxon>
        <taxon>Baudoinia</taxon>
    </lineage>
</organism>
<dbReference type="GeneID" id="19114359"/>
<dbReference type="AlphaFoldDB" id="M2MKB6"/>
<name>M2MKB6_BAUPA</name>
<dbReference type="RefSeq" id="XP_007675668.1">
    <property type="nucleotide sequence ID" value="XM_007677478.1"/>
</dbReference>
<dbReference type="KEGG" id="bcom:BAUCODRAFT_439981"/>
<sequence length="122" mass="14868">MCKSIQTIYSICDHVEEHLERCGDLTNWTTLLPKRCRSSFTTATQQGAEQCYWCTRECLRYEREVAMWKREQAERQKQQDGEDEKWRKQEAEMQRAQKDWERLKEEMEREDAEVRQLLFPPC</sequence>
<evidence type="ECO:0000313" key="2">
    <source>
        <dbReference type="EMBL" id="EMC97136.1"/>
    </source>
</evidence>
<dbReference type="HOGENOM" id="CLU_2026285_0_0_1"/>
<dbReference type="Proteomes" id="UP000011761">
    <property type="component" value="Unassembled WGS sequence"/>
</dbReference>
<gene>
    <name evidence="2" type="ORF">BAUCODRAFT_439981</name>
</gene>